<dbReference type="KEGG" id="aser:Asera_57200"/>
<evidence type="ECO:0000256" key="1">
    <source>
        <dbReference type="SAM" id="MobiDB-lite"/>
    </source>
</evidence>
<name>A0A810LAJ5_9ACTN</name>
<reference evidence="2" key="1">
    <citation type="submission" date="2020-08" db="EMBL/GenBank/DDBJ databases">
        <title>Whole genome shotgun sequence of Actinocatenispora sera NBRC 101916.</title>
        <authorList>
            <person name="Komaki H."/>
            <person name="Tamura T."/>
        </authorList>
    </citation>
    <scope>NUCLEOTIDE SEQUENCE</scope>
    <source>
        <strain evidence="2">NBRC 101916</strain>
    </source>
</reference>
<dbReference type="EMBL" id="AP023354">
    <property type="protein sequence ID" value="BCJ31612.1"/>
    <property type="molecule type" value="Genomic_DNA"/>
</dbReference>
<accession>A0A810LAJ5</accession>
<organism evidence="2 3">
    <name type="scientific">Actinocatenispora sera</name>
    <dbReference type="NCBI Taxonomy" id="390989"/>
    <lineage>
        <taxon>Bacteria</taxon>
        <taxon>Bacillati</taxon>
        <taxon>Actinomycetota</taxon>
        <taxon>Actinomycetes</taxon>
        <taxon>Micromonosporales</taxon>
        <taxon>Micromonosporaceae</taxon>
        <taxon>Actinocatenispora</taxon>
    </lineage>
</organism>
<dbReference type="Gene3D" id="1.10.10.10">
    <property type="entry name" value="Winged helix-like DNA-binding domain superfamily/Winged helix DNA-binding domain"/>
    <property type="match status" value="1"/>
</dbReference>
<protein>
    <submittedName>
        <fullName evidence="2">Transcriptional regulator</fullName>
    </submittedName>
</protein>
<keyword evidence="3" id="KW-1185">Reference proteome</keyword>
<gene>
    <name evidence="2" type="ORF">Asera_57200</name>
</gene>
<dbReference type="SUPFAM" id="SSF46785">
    <property type="entry name" value="Winged helix' DNA-binding domain"/>
    <property type="match status" value="1"/>
</dbReference>
<dbReference type="Proteomes" id="UP000680750">
    <property type="component" value="Chromosome"/>
</dbReference>
<evidence type="ECO:0000313" key="3">
    <source>
        <dbReference type="Proteomes" id="UP000680750"/>
    </source>
</evidence>
<proteinExistence type="predicted"/>
<feature type="region of interest" description="Disordered" evidence="1">
    <location>
        <begin position="132"/>
        <end position="184"/>
    </location>
</feature>
<dbReference type="OrthoDB" id="3399802at2"/>
<evidence type="ECO:0000313" key="2">
    <source>
        <dbReference type="EMBL" id="BCJ31612.1"/>
    </source>
</evidence>
<dbReference type="InterPro" id="IPR036388">
    <property type="entry name" value="WH-like_DNA-bd_sf"/>
</dbReference>
<sequence>MDAEHQPLPDALSGLSALVDPIRRRLYDYVAGQDSPVRREAAAAAVGISRTLAAYHLDRLTEAGLLAATYARPEGQGGPGAGRPAKHYQRSADEVSVTVPPRTYVLLARLLTDAVATDPTGAVRAALMTAAESEGRAGTGRPAASDTGDTAAPDTGRRPAAAPETGSRSGGTAGSAAEDPGTRVAGGLLGALQARGYEPAVTDDGTIDLRNCPFHQLARHQPELTCQLNHALVRGVLAGHGADPDRAQLMPRPGRCCVLVHPAQ</sequence>
<dbReference type="RefSeq" id="WP_030444101.1">
    <property type="nucleotide sequence ID" value="NZ_AP023354.1"/>
</dbReference>
<dbReference type="AlphaFoldDB" id="A0A810LAJ5"/>
<dbReference type="InterPro" id="IPR036390">
    <property type="entry name" value="WH_DNA-bd_sf"/>
</dbReference>
<feature type="region of interest" description="Disordered" evidence="1">
    <location>
        <begin position="75"/>
        <end position="94"/>
    </location>
</feature>